<reference evidence="1 2" key="1">
    <citation type="submission" date="2020-04" db="EMBL/GenBank/DDBJ databases">
        <title>The first description of lens atrophy caused by putative novel Shewanella sp. that is a new emerging pathogen for cultured rainbow trout?</title>
        <authorList>
            <person name="Saticioglu I.B."/>
            <person name="Duman M."/>
            <person name="Altun S."/>
        </authorList>
    </citation>
    <scope>NUCLEOTIDE SEQUENCE [LARGE SCALE GENOMIC DNA]</scope>
    <source>
        <strain evidence="1 2">S-1</strain>
    </source>
</reference>
<evidence type="ECO:0000313" key="1">
    <source>
        <dbReference type="EMBL" id="NLQ22318.1"/>
    </source>
</evidence>
<comment type="caution">
    <text evidence="1">The sequence shown here is derived from an EMBL/GenBank/DDBJ whole genome shotgun (WGS) entry which is preliminary data.</text>
</comment>
<organism evidence="1 2">
    <name type="scientific">Shewanella oncorhynchi</name>
    <dbReference type="NCBI Taxonomy" id="2726434"/>
    <lineage>
        <taxon>Bacteria</taxon>
        <taxon>Pseudomonadati</taxon>
        <taxon>Pseudomonadota</taxon>
        <taxon>Gammaproteobacteria</taxon>
        <taxon>Alteromonadales</taxon>
        <taxon>Shewanellaceae</taxon>
        <taxon>Shewanella</taxon>
    </lineage>
</organism>
<evidence type="ECO:0008006" key="3">
    <source>
        <dbReference type="Google" id="ProtNLM"/>
    </source>
</evidence>
<dbReference type="EMBL" id="JABAEB010000003">
    <property type="protein sequence ID" value="NLQ22318.1"/>
    <property type="molecule type" value="Genomic_DNA"/>
</dbReference>
<evidence type="ECO:0000313" key="2">
    <source>
        <dbReference type="Proteomes" id="UP000527352"/>
    </source>
</evidence>
<accession>A0ABX1KJZ5</accession>
<protein>
    <recommendedName>
        <fullName evidence="3">Phage protein</fullName>
    </recommendedName>
</protein>
<dbReference type="RefSeq" id="WP_168823769.1">
    <property type="nucleotide sequence ID" value="NZ_JABAEB010000003.1"/>
</dbReference>
<gene>
    <name evidence="1" type="ORF">HGO26_05415</name>
</gene>
<proteinExistence type="predicted"/>
<keyword evidence="2" id="KW-1185">Reference proteome</keyword>
<name>A0ABX1KJZ5_9GAMM</name>
<dbReference type="Proteomes" id="UP000527352">
    <property type="component" value="Unassembled WGS sequence"/>
</dbReference>
<sequence length="78" mass="8613">MKNKLIDLNNHLFAQLERLSDESLKGEALQDEIHRSKSVTQISTQIVANARLALDAQIAANDMGVGRKLPEMLEAKNG</sequence>